<accession>A0A4R0RAM6</accession>
<evidence type="ECO:0008006" key="4">
    <source>
        <dbReference type="Google" id="ProtNLM"/>
    </source>
</evidence>
<reference evidence="2 3" key="1">
    <citation type="submission" date="2018-11" db="EMBL/GenBank/DDBJ databases">
        <title>Genome assembly of Steccherinum ochraceum LE-BIN_3174, the white-rot fungus of the Steccherinaceae family (The Residual Polyporoid clade, Polyporales, Basidiomycota).</title>
        <authorList>
            <person name="Fedorova T.V."/>
            <person name="Glazunova O.A."/>
            <person name="Landesman E.O."/>
            <person name="Moiseenko K.V."/>
            <person name="Psurtseva N.V."/>
            <person name="Savinova O.S."/>
            <person name="Shakhova N.V."/>
            <person name="Tyazhelova T.V."/>
            <person name="Vasina D.V."/>
        </authorList>
    </citation>
    <scope>NUCLEOTIDE SEQUENCE [LARGE SCALE GENOMIC DNA]</scope>
    <source>
        <strain evidence="2 3">LE-BIN_3174</strain>
    </source>
</reference>
<sequence length="344" mass="37974">MATISSLPNELLEHILQIAATDVSASNTPATVGRTCKTLHNIVQSSGIDVWHTSLRGINAMQSFLGLLESRELSHKKVYSLLVVVDHEQETGRARRQRARKYPLRHRLITSRNSLRLLPRPIPIPRPPESSPPTRARGPTPLRYDLTAPDDGQPCTAPHLQRLQLGHTHDLPKTFIDDELPAYLAAVAPQLTHVHLPIPPIVLKLFFDVNRFQFAVTPSLRAQANITGPPGSAHHFPPTLEQIVLRFRSPVTDAFKAERSVSFEIHDDILSMGDVARGRQHRMPVVVYPVEEQSMGGNLESGPVCRGLEKGDCWGRGGRGVDLTRVCGGVLRSASLTGIDCYDT</sequence>
<dbReference type="EMBL" id="RWJN01000235">
    <property type="protein sequence ID" value="TCD64452.1"/>
    <property type="molecule type" value="Genomic_DNA"/>
</dbReference>
<evidence type="ECO:0000256" key="1">
    <source>
        <dbReference type="SAM" id="MobiDB-lite"/>
    </source>
</evidence>
<comment type="caution">
    <text evidence="2">The sequence shown here is derived from an EMBL/GenBank/DDBJ whole genome shotgun (WGS) entry which is preliminary data.</text>
</comment>
<evidence type="ECO:0000313" key="2">
    <source>
        <dbReference type="EMBL" id="TCD64452.1"/>
    </source>
</evidence>
<evidence type="ECO:0000313" key="3">
    <source>
        <dbReference type="Proteomes" id="UP000292702"/>
    </source>
</evidence>
<protein>
    <recommendedName>
        <fullName evidence="4">F-box domain-containing protein</fullName>
    </recommendedName>
</protein>
<feature type="compositionally biased region" description="Pro residues" evidence="1">
    <location>
        <begin position="120"/>
        <end position="131"/>
    </location>
</feature>
<feature type="region of interest" description="Disordered" evidence="1">
    <location>
        <begin position="119"/>
        <end position="141"/>
    </location>
</feature>
<keyword evidence="3" id="KW-1185">Reference proteome</keyword>
<proteinExistence type="predicted"/>
<dbReference type="Proteomes" id="UP000292702">
    <property type="component" value="Unassembled WGS sequence"/>
</dbReference>
<dbReference type="AlphaFoldDB" id="A0A4R0RAM6"/>
<gene>
    <name evidence="2" type="ORF">EIP91_004056</name>
</gene>
<dbReference type="CDD" id="cd09917">
    <property type="entry name" value="F-box_SF"/>
    <property type="match status" value="1"/>
</dbReference>
<organism evidence="2 3">
    <name type="scientific">Steccherinum ochraceum</name>
    <dbReference type="NCBI Taxonomy" id="92696"/>
    <lineage>
        <taxon>Eukaryota</taxon>
        <taxon>Fungi</taxon>
        <taxon>Dikarya</taxon>
        <taxon>Basidiomycota</taxon>
        <taxon>Agaricomycotina</taxon>
        <taxon>Agaricomycetes</taxon>
        <taxon>Polyporales</taxon>
        <taxon>Steccherinaceae</taxon>
        <taxon>Steccherinum</taxon>
    </lineage>
</organism>
<name>A0A4R0RAM6_9APHY</name>